<proteinExistence type="predicted"/>
<gene>
    <name evidence="2" type="ORF">AVDCRST_MAG78-986</name>
</gene>
<accession>A0A6J4PMM9</accession>
<reference evidence="2" key="1">
    <citation type="submission" date="2020-02" db="EMBL/GenBank/DDBJ databases">
        <authorList>
            <person name="Meier V. D."/>
        </authorList>
    </citation>
    <scope>NUCLEOTIDE SEQUENCE</scope>
    <source>
        <strain evidence="2">AVDCRST_MAG78</strain>
    </source>
</reference>
<name>A0A6J4PMM9_9ACTN</name>
<feature type="transmembrane region" description="Helical" evidence="1">
    <location>
        <begin position="32"/>
        <end position="53"/>
    </location>
</feature>
<evidence type="ECO:0008006" key="3">
    <source>
        <dbReference type="Google" id="ProtNLM"/>
    </source>
</evidence>
<sequence length="141" mass="14008">MKLAVVLALVVGVAVAFQANLTSVAQRTMGPVFMVALSGFATAAVAAGISPFLAKPELTGRAVVYAVASGVLGALILGGIAYAAGQGGVARTISLVIATQLLVGLVLDSIGLFGADPRGFSSLTILGVLLILIGGVLVVRY</sequence>
<organism evidence="2">
    <name type="scientific">uncultured Rubrobacteraceae bacterium</name>
    <dbReference type="NCBI Taxonomy" id="349277"/>
    <lineage>
        <taxon>Bacteria</taxon>
        <taxon>Bacillati</taxon>
        <taxon>Actinomycetota</taxon>
        <taxon>Rubrobacteria</taxon>
        <taxon>Rubrobacterales</taxon>
        <taxon>Rubrobacteraceae</taxon>
        <taxon>environmental samples</taxon>
    </lineage>
</organism>
<feature type="transmembrane region" description="Helical" evidence="1">
    <location>
        <begin position="62"/>
        <end position="83"/>
    </location>
</feature>
<dbReference type="InterPro" id="IPR006750">
    <property type="entry name" value="YdcZ"/>
</dbReference>
<keyword evidence="1" id="KW-0472">Membrane</keyword>
<evidence type="ECO:0000313" key="2">
    <source>
        <dbReference type="EMBL" id="CAA9420232.1"/>
    </source>
</evidence>
<keyword evidence="1" id="KW-0812">Transmembrane</keyword>
<evidence type="ECO:0000256" key="1">
    <source>
        <dbReference type="SAM" id="Phobius"/>
    </source>
</evidence>
<dbReference type="EMBL" id="CADCVB010000075">
    <property type="protein sequence ID" value="CAA9420232.1"/>
    <property type="molecule type" value="Genomic_DNA"/>
</dbReference>
<keyword evidence="1" id="KW-1133">Transmembrane helix</keyword>
<feature type="transmembrane region" description="Helical" evidence="1">
    <location>
        <begin position="89"/>
        <end position="107"/>
    </location>
</feature>
<dbReference type="Pfam" id="PF04657">
    <property type="entry name" value="DMT_YdcZ"/>
    <property type="match status" value="1"/>
</dbReference>
<protein>
    <recommendedName>
        <fullName evidence="3">Integral membrane protein</fullName>
    </recommendedName>
</protein>
<feature type="transmembrane region" description="Helical" evidence="1">
    <location>
        <begin position="119"/>
        <end position="139"/>
    </location>
</feature>
<dbReference type="AlphaFoldDB" id="A0A6J4PMM9"/>